<accession>A0A0S1SN51</accession>
<accession>A0A0S1SJH5</accession>
<dbReference type="KEGG" id="prf:PeribacterA2_0647"/>
<organism evidence="2 3">
    <name type="scientific">Candidatus Peribacter riflensis</name>
    <dbReference type="NCBI Taxonomy" id="1735162"/>
    <lineage>
        <taxon>Bacteria</taxon>
        <taxon>Candidatus Peregrinibacteriota</taxon>
        <taxon>Candidatus Peribacteria</taxon>
        <taxon>Candidatus Peribacterales</taxon>
        <taxon>Candidatus Peribacteraceae</taxon>
        <taxon>Candidatus Peribacter</taxon>
    </lineage>
</organism>
<dbReference type="STRING" id="1735162.PeribacterB2_0647"/>
<feature type="compositionally biased region" description="Low complexity" evidence="1">
    <location>
        <begin position="34"/>
        <end position="48"/>
    </location>
</feature>
<sequence>MQHSSLLLTGGFLLATLAFGAADALLVEPFPVVPAEQESSSSVSEVPAEPVPPSPEETPPPSPEESSTPLPETPMPEPVEITPPPEPSAEPPPEGAVAKRSGIDTLGIVTNQGFTAEETTQKSLLSAIVQDPSQVTTRVLLLEGDRAGLLAWIETSNVKQVFLVLKESLHTLFSPEVRDLLDEIQAPAGKPIRNFLTFFDPQLSEERFVFIRIRERLYEFHIAPGKDEAMYRLVEELTE</sequence>
<feature type="compositionally biased region" description="Pro residues" evidence="1">
    <location>
        <begin position="49"/>
        <end position="63"/>
    </location>
</feature>
<feature type="region of interest" description="Disordered" evidence="1">
    <location>
        <begin position="34"/>
        <end position="98"/>
    </location>
</feature>
<proteinExistence type="predicted"/>
<reference evidence="2 3" key="2">
    <citation type="journal article" date="2016" name="PeerJ">
        <title>Analysis of five complete genome sequences for members of the class Peribacteria in the recently recognized Peregrinibacteria bacterial phylum.</title>
        <authorList>
            <person name="Anantharaman K."/>
            <person name="Brown C.T."/>
            <person name="Burstein D."/>
            <person name="Castelle C.J."/>
            <person name="Probst A.J."/>
            <person name="Thomas B.C."/>
            <person name="Williams K.H."/>
            <person name="Banfield J.F."/>
        </authorList>
    </citation>
    <scope>NUCLEOTIDE SEQUENCE [LARGE SCALE GENOMIC DNA]</scope>
    <source>
        <strain evidence="2">RIFOXYD1_FULL_PER-ii_59_16</strain>
    </source>
</reference>
<name>A0A0S1SP46_9BACT</name>
<reference evidence="3" key="1">
    <citation type="submission" date="2015-10" db="EMBL/GenBank/DDBJ databases">
        <title>Analysis of five complete genome sequences for members of the class Peribacteria in the recently recognized Peregrinibacteria bacterial phylum.</title>
        <authorList>
            <person name="Anantharaman K."/>
            <person name="Brown C.T."/>
            <person name="Burstein D."/>
            <person name="Castelle C.J."/>
            <person name="Probst A.J."/>
            <person name="Thomas B.C."/>
            <person name="Williams K.H."/>
            <person name="Banfield J.F."/>
        </authorList>
    </citation>
    <scope>NUCLEOTIDE SEQUENCE [LARGE SCALE GENOMIC DNA]</scope>
</reference>
<accession>A0A0S1SP46</accession>
<accession>A0A0S1SLK7</accession>
<gene>
    <name evidence="2" type="ORF">PeribacterD1_0647</name>
</gene>
<dbReference type="AlphaFoldDB" id="A0A0S1SP46"/>
<dbReference type="EMBL" id="CP013065">
    <property type="protein sequence ID" value="ALM13322.1"/>
    <property type="molecule type" value="Genomic_DNA"/>
</dbReference>
<evidence type="ECO:0000313" key="2">
    <source>
        <dbReference type="EMBL" id="ALM13322.1"/>
    </source>
</evidence>
<evidence type="ECO:0000256" key="1">
    <source>
        <dbReference type="SAM" id="MobiDB-lite"/>
    </source>
</evidence>
<evidence type="ECO:0000313" key="3">
    <source>
        <dbReference type="Proteomes" id="UP000069135"/>
    </source>
</evidence>
<dbReference type="Proteomes" id="UP000069135">
    <property type="component" value="Chromosome"/>
</dbReference>
<protein>
    <submittedName>
        <fullName evidence="2">PARCEL domain-containing protein</fullName>
    </submittedName>
</protein>
<feature type="compositionally biased region" description="Pro residues" evidence="1">
    <location>
        <begin position="71"/>
        <end position="94"/>
    </location>
</feature>